<accession>A0A2Z2NLA2</accession>
<protein>
    <submittedName>
        <fullName evidence="4">Endo-1,3-1,4-beta-glycanase ExsH</fullName>
        <ecNumber evidence="4">3.2.1.-</ecNumber>
    </submittedName>
</protein>
<dbReference type="InterPro" id="IPR013320">
    <property type="entry name" value="ConA-like_dom_sf"/>
</dbReference>
<organism evidence="4 5">
    <name type="scientific">Granulosicoccus antarcticus IMCC3135</name>
    <dbReference type="NCBI Taxonomy" id="1192854"/>
    <lineage>
        <taxon>Bacteria</taxon>
        <taxon>Pseudomonadati</taxon>
        <taxon>Pseudomonadota</taxon>
        <taxon>Gammaproteobacteria</taxon>
        <taxon>Chromatiales</taxon>
        <taxon>Granulosicoccaceae</taxon>
        <taxon>Granulosicoccus</taxon>
    </lineage>
</organism>
<dbReference type="EC" id="3.2.1.-" evidence="4"/>
<keyword evidence="4" id="KW-0378">Hydrolase</keyword>
<name>A0A2Z2NLA2_9GAMM</name>
<dbReference type="GO" id="GO:0005975">
    <property type="term" value="P:carbohydrate metabolic process"/>
    <property type="evidence" value="ECO:0007669"/>
    <property type="project" value="InterPro"/>
</dbReference>
<dbReference type="Proteomes" id="UP000250079">
    <property type="component" value="Chromosome"/>
</dbReference>
<dbReference type="SUPFAM" id="SSF49899">
    <property type="entry name" value="Concanavalin A-like lectins/glucanases"/>
    <property type="match status" value="1"/>
</dbReference>
<evidence type="ECO:0000256" key="2">
    <source>
        <dbReference type="SAM" id="SignalP"/>
    </source>
</evidence>
<dbReference type="Pfam" id="PF00722">
    <property type="entry name" value="Glyco_hydro_16"/>
    <property type="match status" value="1"/>
</dbReference>
<gene>
    <name evidence="4" type="primary">exsH_2</name>
    <name evidence="4" type="ORF">IMCC3135_10640</name>
</gene>
<keyword evidence="2" id="KW-0732">Signal</keyword>
<comment type="similarity">
    <text evidence="1">Belongs to the glycosyl hydrolase 16 family.</text>
</comment>
<feature type="signal peptide" evidence="2">
    <location>
        <begin position="1"/>
        <end position="39"/>
    </location>
</feature>
<dbReference type="AlphaFoldDB" id="A0A2Z2NLA2"/>
<evidence type="ECO:0000259" key="3">
    <source>
        <dbReference type="PROSITE" id="PS51762"/>
    </source>
</evidence>
<dbReference type="PANTHER" id="PTHR10963">
    <property type="entry name" value="GLYCOSYL HYDROLASE-RELATED"/>
    <property type="match status" value="1"/>
</dbReference>
<reference evidence="4 5" key="1">
    <citation type="submission" date="2016-12" db="EMBL/GenBank/DDBJ databases">
        <authorList>
            <person name="Song W.-J."/>
            <person name="Kurnit D.M."/>
        </authorList>
    </citation>
    <scope>NUCLEOTIDE SEQUENCE [LARGE SCALE GENOMIC DNA]</scope>
    <source>
        <strain evidence="4 5">IMCC3135</strain>
    </source>
</reference>
<sequence>MNIRHKFACASSLWHKVGTKRTTACIVVLAAFGSNAALAAPTVAGNTISWPDDGWYQVQNAATYESVCQGGQSCEVPVGKYIVINHSTGQRFENISVVASSNSATDVTVEGMTISWPDDGWYQVQNAATYQSVCQGGRSCSVPAGKYIVINHSLGKRFENIIVADEAPDLPQDDDPDVGLPDDLPEPQVPVLADPFALPLPLPNPKDPFGSFLEADNEPAVVGGPPSQPKNLRLDLVSNNWAEINWAPANDDGEVVQYTLYRSDGVTYEIRGDQTDPSSSVQNELSKYWLTTSFIDCNYTRFDQLFHRCGSNTPTAGETYTYEVTATDDSGQESAASEPLTITYLENSNAPVPLYDDLYKGANDRFVQNHDLSAVPYWLDEFDLVFSDEFDGDSLDPDKWQTSLTWGDSRIVNREQQYLVNAQRDPDFGYDPFSFTGESLVISAVPTPEELREKLPSVCDEGDATGPERCAFLSGALSSHDKFQFIYGYTEGRFKLSGTSGALSSFYLYHRYAGSGVNYHAPEIDIVEYLGENPYGDPDAFQTHHFGDVNTGITRSAPTMSYKKPDGGNYADNDEWHTFGVLWEPQLVVWYIDGREVKRLFGPQVSRQPMNLVSYLVAGSGWAPTPDLTDPSQFPITMELDYVRVYQRDAFKQTATFGR</sequence>
<dbReference type="InterPro" id="IPR003961">
    <property type="entry name" value="FN3_dom"/>
</dbReference>
<proteinExistence type="inferred from homology"/>
<dbReference type="SUPFAM" id="SSF49265">
    <property type="entry name" value="Fibronectin type III"/>
    <property type="match status" value="1"/>
</dbReference>
<dbReference type="InterPro" id="IPR000757">
    <property type="entry name" value="Beta-glucanase-like"/>
</dbReference>
<dbReference type="Gene3D" id="2.60.40.10">
    <property type="entry name" value="Immunoglobulins"/>
    <property type="match status" value="1"/>
</dbReference>
<dbReference type="EMBL" id="CP018632">
    <property type="protein sequence ID" value="ASJ72222.1"/>
    <property type="molecule type" value="Genomic_DNA"/>
</dbReference>
<dbReference type="PROSITE" id="PS51762">
    <property type="entry name" value="GH16_2"/>
    <property type="match status" value="1"/>
</dbReference>
<dbReference type="RefSeq" id="WP_088917559.1">
    <property type="nucleotide sequence ID" value="NZ_CP018632.1"/>
</dbReference>
<dbReference type="InterPro" id="IPR036116">
    <property type="entry name" value="FN3_sf"/>
</dbReference>
<feature type="chain" id="PRO_5016439322" evidence="2">
    <location>
        <begin position="40"/>
        <end position="659"/>
    </location>
</feature>
<feature type="domain" description="GH16" evidence="3">
    <location>
        <begin position="345"/>
        <end position="651"/>
    </location>
</feature>
<dbReference type="KEGG" id="gai:IMCC3135_10640"/>
<dbReference type="GO" id="GO:0004553">
    <property type="term" value="F:hydrolase activity, hydrolyzing O-glycosyl compounds"/>
    <property type="evidence" value="ECO:0007669"/>
    <property type="project" value="InterPro"/>
</dbReference>
<dbReference type="PANTHER" id="PTHR10963:SF55">
    <property type="entry name" value="GLYCOSIDE HYDROLASE FAMILY 16 PROTEIN"/>
    <property type="match status" value="1"/>
</dbReference>
<dbReference type="OrthoDB" id="9809583at2"/>
<evidence type="ECO:0000313" key="5">
    <source>
        <dbReference type="Proteomes" id="UP000250079"/>
    </source>
</evidence>
<evidence type="ECO:0000313" key="4">
    <source>
        <dbReference type="EMBL" id="ASJ72222.1"/>
    </source>
</evidence>
<evidence type="ECO:0000256" key="1">
    <source>
        <dbReference type="ARBA" id="ARBA00006865"/>
    </source>
</evidence>
<dbReference type="InterPro" id="IPR013783">
    <property type="entry name" value="Ig-like_fold"/>
</dbReference>
<keyword evidence="5" id="KW-1185">Reference proteome</keyword>
<keyword evidence="4" id="KW-0326">Glycosidase</keyword>
<dbReference type="CDD" id="cd08023">
    <property type="entry name" value="GH16_laminarinase_like"/>
    <property type="match status" value="1"/>
</dbReference>
<dbReference type="Gene3D" id="2.60.120.200">
    <property type="match status" value="1"/>
</dbReference>
<dbReference type="InterPro" id="IPR050546">
    <property type="entry name" value="Glycosyl_Hydrlase_16"/>
</dbReference>
<dbReference type="CDD" id="cd00063">
    <property type="entry name" value="FN3"/>
    <property type="match status" value="1"/>
</dbReference>